<evidence type="ECO:0008006" key="5">
    <source>
        <dbReference type="Google" id="ProtNLM"/>
    </source>
</evidence>
<organism evidence="3 4">
    <name type="scientific">Streptomyces longisporoflavus</name>
    <dbReference type="NCBI Taxonomy" id="28044"/>
    <lineage>
        <taxon>Bacteria</taxon>
        <taxon>Bacillati</taxon>
        <taxon>Actinomycetota</taxon>
        <taxon>Actinomycetes</taxon>
        <taxon>Kitasatosporales</taxon>
        <taxon>Streptomycetaceae</taxon>
        <taxon>Streptomyces</taxon>
    </lineage>
</organism>
<comment type="caution">
    <text evidence="3">The sequence shown here is derived from an EMBL/GenBank/DDBJ whole genome shotgun (WGS) entry which is preliminary data.</text>
</comment>
<evidence type="ECO:0000313" key="4">
    <source>
        <dbReference type="Proteomes" id="UP001610818"/>
    </source>
</evidence>
<dbReference type="EMBL" id="JBIRGQ010000006">
    <property type="protein sequence ID" value="MFH8549897.1"/>
    <property type="molecule type" value="Genomic_DNA"/>
</dbReference>
<feature type="signal peptide" evidence="2">
    <location>
        <begin position="1"/>
        <end position="28"/>
    </location>
</feature>
<feature type="region of interest" description="Disordered" evidence="1">
    <location>
        <begin position="24"/>
        <end position="59"/>
    </location>
</feature>
<gene>
    <name evidence="3" type="ORF">ACH4F9_33320</name>
</gene>
<accession>A0ABW7QY16</accession>
<keyword evidence="2" id="KW-0732">Signal</keyword>
<dbReference type="Proteomes" id="UP001610818">
    <property type="component" value="Unassembled WGS sequence"/>
</dbReference>
<dbReference type="RefSeq" id="WP_397716243.1">
    <property type="nucleotide sequence ID" value="NZ_JBIRGN010000006.1"/>
</dbReference>
<protein>
    <recommendedName>
        <fullName evidence="5">Lipoprotein CseA</fullName>
    </recommendedName>
</protein>
<evidence type="ECO:0000256" key="1">
    <source>
        <dbReference type="SAM" id="MobiDB-lite"/>
    </source>
</evidence>
<feature type="chain" id="PRO_5046953000" description="Lipoprotein CseA" evidence="2">
    <location>
        <begin position="29"/>
        <end position="206"/>
    </location>
</feature>
<name>A0ABW7QY16_9ACTN</name>
<evidence type="ECO:0000313" key="3">
    <source>
        <dbReference type="EMBL" id="MFH8549897.1"/>
    </source>
</evidence>
<evidence type="ECO:0000256" key="2">
    <source>
        <dbReference type="SAM" id="SignalP"/>
    </source>
</evidence>
<keyword evidence="4" id="KW-1185">Reference proteome</keyword>
<proteinExistence type="predicted"/>
<sequence>MKAGSAAVTALAAVALLLTACSTGGSGARDEGPGNRGETVMTPSPSPTPSAESAPSPPSTLEAVKLVKDDPKVSRTVKRDLKPCVADEYPVDVSYGNLTGGSASDVVVNIMTCGDAVGTSTFVYRTEGKKYENVFQDEEPPVYAEIDRGDLVVTKQLYAEDDPVSYPSGEVVITYEWAANHFRETDRIRNHYSSAAGSDAPAPAEN</sequence>
<dbReference type="PROSITE" id="PS51257">
    <property type="entry name" value="PROKAR_LIPOPROTEIN"/>
    <property type="match status" value="1"/>
</dbReference>
<reference evidence="3 4" key="1">
    <citation type="submission" date="2024-10" db="EMBL/GenBank/DDBJ databases">
        <title>The Natural Products Discovery Center: Release of the First 8490 Sequenced Strains for Exploring Actinobacteria Biosynthetic Diversity.</title>
        <authorList>
            <person name="Kalkreuter E."/>
            <person name="Kautsar S.A."/>
            <person name="Yang D."/>
            <person name="Bader C.D."/>
            <person name="Teijaro C.N."/>
            <person name="Fluegel L."/>
            <person name="Davis C.M."/>
            <person name="Simpson J.R."/>
            <person name="Lauterbach L."/>
            <person name="Steele A.D."/>
            <person name="Gui C."/>
            <person name="Meng S."/>
            <person name="Li G."/>
            <person name="Viehrig K."/>
            <person name="Ye F."/>
            <person name="Su P."/>
            <person name="Kiefer A.F."/>
            <person name="Nichols A."/>
            <person name="Cepeda A.J."/>
            <person name="Yan W."/>
            <person name="Fan B."/>
            <person name="Jiang Y."/>
            <person name="Adhikari A."/>
            <person name="Zheng C.-J."/>
            <person name="Schuster L."/>
            <person name="Cowan T.M."/>
            <person name="Smanski M.J."/>
            <person name="Chevrette M.G."/>
            <person name="De Carvalho L.P.S."/>
            <person name="Shen B."/>
        </authorList>
    </citation>
    <scope>NUCLEOTIDE SEQUENCE [LARGE SCALE GENOMIC DNA]</scope>
    <source>
        <strain evidence="3 4">NPDC017990</strain>
    </source>
</reference>